<sequence>DNGKSCKKQVTMKLIEISALRAMSLYCGTMGTNNEFVKNKWLNVVKYVMELYIQDESVQNVGLNILIKLVSDTTSWRAFEEAKIVDYLMNVLEKNKKCPNVITLTLQVLHETLKIGSKELIVKSFNLIKEISKQYEKEGVICGGCLYIVGFIFKFRESRLYKTKENIKWFLEIGMKYIMIEIVQDAVLNIMETLLKEEKLGDDNKVLFAVLVSSLFSQVEREEEKRRVLQIITWLLQERVDNELLGFDMFNKIYTQMITIKEETVIEMSLECIDVYYSLNKEFFLSENFCGKIEEWMDGVVTITNKHPTPGMTSHAISLLKSYIEETRKIEHFENQAWCGLLYTSIMKNPNNIETIKNSLELRLLLNIDQTIFTNTQIIDIIPLINTVVSNTTDSKFKEDVLSCGVLFLSPFFENSFSIAFLMREIGFVQNCLSQTNQDILTQFKLSMFNALFTARILSNSYPVFDIFSLSLWDINSTVQSAQNVQQIMRKSMSISMLSSSLKQIPSAKTIFLEIIALLVLNAKNYEAFQNNVYFINQCLTSKTSSVDEKRNAMMIYAMVCFDVIKKEENNTKMGVNAILALMGEKNFPEDCIFIGLCAIYNISGFSLFKPILMETKNKVLLGALMEKYLECKTIVTDITKRSKEAKNCNGFIV</sequence>
<feature type="non-terminal residue" evidence="1">
    <location>
        <position position="1"/>
    </location>
</feature>
<name>A0A0A1UCM9_ENTIV</name>
<dbReference type="RefSeq" id="XP_004256820.1">
    <property type="nucleotide sequence ID" value="XM_004256772.1"/>
</dbReference>
<proteinExistence type="predicted"/>
<keyword evidence="2" id="KW-1185">Reference proteome</keyword>
<dbReference type="EMBL" id="KB206537">
    <property type="protein sequence ID" value="ELP90049.1"/>
    <property type="molecule type" value="Genomic_DNA"/>
</dbReference>
<evidence type="ECO:0000313" key="1">
    <source>
        <dbReference type="EMBL" id="ELP90049.1"/>
    </source>
</evidence>
<protein>
    <submittedName>
        <fullName evidence="1">Uncharacterized protein</fullName>
    </submittedName>
</protein>
<reference evidence="1 2" key="1">
    <citation type="submission" date="2012-10" db="EMBL/GenBank/DDBJ databases">
        <authorList>
            <person name="Zafar N."/>
            <person name="Inman J."/>
            <person name="Hall N."/>
            <person name="Lorenzi H."/>
            <person name="Caler E."/>
        </authorList>
    </citation>
    <scope>NUCLEOTIDE SEQUENCE [LARGE SCALE GENOMIC DNA]</scope>
    <source>
        <strain evidence="1 2">IP1</strain>
    </source>
</reference>
<dbReference type="GeneID" id="14889097"/>
<dbReference type="Proteomes" id="UP000014680">
    <property type="component" value="Unassembled WGS sequence"/>
</dbReference>
<accession>A0A0A1UCM9</accession>
<gene>
    <name evidence="1" type="ORF">EIN_404230</name>
</gene>
<dbReference type="OMA" id="MEKYLEC"/>
<dbReference type="VEuPathDB" id="AmoebaDB:EIN_404230"/>
<organism evidence="1 2">
    <name type="scientific">Entamoeba invadens IP1</name>
    <dbReference type="NCBI Taxonomy" id="370355"/>
    <lineage>
        <taxon>Eukaryota</taxon>
        <taxon>Amoebozoa</taxon>
        <taxon>Evosea</taxon>
        <taxon>Archamoebae</taxon>
        <taxon>Mastigamoebida</taxon>
        <taxon>Entamoebidae</taxon>
        <taxon>Entamoeba</taxon>
    </lineage>
</organism>
<dbReference type="AlphaFoldDB" id="A0A0A1UCM9"/>
<dbReference type="KEGG" id="eiv:EIN_404230"/>
<evidence type="ECO:0000313" key="2">
    <source>
        <dbReference type="Proteomes" id="UP000014680"/>
    </source>
</evidence>